<feature type="transmembrane region" description="Helical" evidence="2">
    <location>
        <begin position="34"/>
        <end position="60"/>
    </location>
</feature>
<keyword evidence="5" id="KW-1185">Reference proteome</keyword>
<sequence length="147" mass="14407">MSSVAVSVLALWCAALSAFDLRSRRLPNALTGAGAIGILGYALGIGRFGAALLGAALLALPYLLIHLCTPRGFGAGDVKLAVGLGAVAALAGPRTWAVAAIAAPVLTAVIGAAALGLRRIRGGDAPGPLPHAPAMCLSTALAIALVP</sequence>
<proteinExistence type="inferred from homology"/>
<evidence type="ECO:0000256" key="1">
    <source>
        <dbReference type="ARBA" id="ARBA00005801"/>
    </source>
</evidence>
<dbReference type="EMBL" id="QZFU01000055">
    <property type="protein sequence ID" value="RJO68355.1"/>
    <property type="molecule type" value="Genomic_DNA"/>
</dbReference>
<reference evidence="4 5" key="1">
    <citation type="submission" date="2018-09" db="EMBL/GenBank/DDBJ databases">
        <title>YIM PH21274 draft genome.</title>
        <authorList>
            <person name="Miao C."/>
        </authorList>
    </citation>
    <scope>NUCLEOTIDE SEQUENCE [LARGE SCALE GENOMIC DNA]</scope>
    <source>
        <strain evidence="4 5">YIM PH 21724</strain>
    </source>
</reference>
<dbReference type="Pfam" id="PF01478">
    <property type="entry name" value="Peptidase_A24"/>
    <property type="match status" value="1"/>
</dbReference>
<feature type="domain" description="Prepilin type IV endopeptidase peptidase" evidence="3">
    <location>
        <begin position="8"/>
        <end position="111"/>
    </location>
</feature>
<feature type="transmembrane region" description="Helical" evidence="2">
    <location>
        <begin position="96"/>
        <end position="117"/>
    </location>
</feature>
<gene>
    <name evidence="4" type="ORF">D5S18_33615</name>
</gene>
<dbReference type="GO" id="GO:0004190">
    <property type="term" value="F:aspartic-type endopeptidase activity"/>
    <property type="evidence" value="ECO:0007669"/>
    <property type="project" value="InterPro"/>
</dbReference>
<evidence type="ECO:0000313" key="5">
    <source>
        <dbReference type="Proteomes" id="UP000266677"/>
    </source>
</evidence>
<dbReference type="PANTHER" id="PTHR30487">
    <property type="entry name" value="TYPE 4 PREPILIN-LIKE PROTEINS LEADER PEPTIDE-PROCESSING ENZYME"/>
    <property type="match status" value="1"/>
</dbReference>
<dbReference type="Proteomes" id="UP000266677">
    <property type="component" value="Unassembled WGS sequence"/>
</dbReference>
<keyword evidence="2" id="KW-1133">Transmembrane helix</keyword>
<keyword evidence="2" id="KW-0472">Membrane</keyword>
<evidence type="ECO:0000256" key="2">
    <source>
        <dbReference type="SAM" id="Phobius"/>
    </source>
</evidence>
<keyword evidence="2" id="KW-0812">Transmembrane</keyword>
<dbReference type="InterPro" id="IPR000045">
    <property type="entry name" value="Prepilin_IV_endopep_pep"/>
</dbReference>
<dbReference type="GO" id="GO:0005886">
    <property type="term" value="C:plasma membrane"/>
    <property type="evidence" value="ECO:0007669"/>
    <property type="project" value="TreeGrafter"/>
</dbReference>
<evidence type="ECO:0000259" key="3">
    <source>
        <dbReference type="Pfam" id="PF01478"/>
    </source>
</evidence>
<comment type="caution">
    <text evidence="4">The sequence shown here is derived from an EMBL/GenBank/DDBJ whole genome shotgun (WGS) entry which is preliminary data.</text>
</comment>
<accession>A0A3A4KHE3</accession>
<dbReference type="InterPro" id="IPR050882">
    <property type="entry name" value="Prepilin_peptidase/N-MTase"/>
</dbReference>
<dbReference type="AlphaFoldDB" id="A0A3A4KHE3"/>
<evidence type="ECO:0000313" key="4">
    <source>
        <dbReference type="EMBL" id="RJO68355.1"/>
    </source>
</evidence>
<dbReference type="Gene3D" id="1.20.120.1220">
    <property type="match status" value="1"/>
</dbReference>
<name>A0A3A4KHE3_9NOCA</name>
<dbReference type="GO" id="GO:0006465">
    <property type="term" value="P:signal peptide processing"/>
    <property type="evidence" value="ECO:0007669"/>
    <property type="project" value="TreeGrafter"/>
</dbReference>
<dbReference type="RefSeq" id="WP_120045159.1">
    <property type="nucleotide sequence ID" value="NZ_QZFU01000055.1"/>
</dbReference>
<dbReference type="PANTHER" id="PTHR30487:SF0">
    <property type="entry name" value="PREPILIN LEADER PEPTIDASE_N-METHYLTRANSFERASE-RELATED"/>
    <property type="match status" value="1"/>
</dbReference>
<dbReference type="OrthoDB" id="4428077at2"/>
<organism evidence="4 5">
    <name type="scientific">Nocardia panacis</name>
    <dbReference type="NCBI Taxonomy" id="2340916"/>
    <lineage>
        <taxon>Bacteria</taxon>
        <taxon>Bacillati</taxon>
        <taxon>Actinomycetota</taxon>
        <taxon>Actinomycetes</taxon>
        <taxon>Mycobacteriales</taxon>
        <taxon>Nocardiaceae</taxon>
        <taxon>Nocardia</taxon>
    </lineage>
</organism>
<comment type="similarity">
    <text evidence="1">Belongs to the peptidase A24 family.</text>
</comment>
<protein>
    <submittedName>
        <fullName evidence="4">Prepilin peptidase</fullName>
    </submittedName>
</protein>